<proteinExistence type="inferred from homology"/>
<dbReference type="EMBL" id="PRLG01000029">
    <property type="protein sequence ID" value="PYY26613.1"/>
    <property type="molecule type" value="Genomic_DNA"/>
</dbReference>
<feature type="transmembrane region" description="Helical" evidence="7">
    <location>
        <begin position="43"/>
        <end position="61"/>
    </location>
</feature>
<dbReference type="PANTHER" id="PTHR42920:SF5">
    <property type="entry name" value="EAMA DOMAIN-CONTAINING PROTEIN"/>
    <property type="match status" value="1"/>
</dbReference>
<comment type="similarity">
    <text evidence="2">Belongs to the EamA transporter family.</text>
</comment>
<evidence type="ECO:0000313" key="10">
    <source>
        <dbReference type="Proteomes" id="UP000247459"/>
    </source>
</evidence>
<sequence length="315" mass="34177">MGRVIGKQVNVSRRADLQMLLATVIWGSSYLFMKSGLGSMQELNLVAFRFSIAFIAAAVIFHRRLFRMDLKTLGAGTIMGTALFAAFVLITYGVQRTTTSQAGFLISLAVIFVPILSTILHRRMPDTRLMISIIVAVAGLGLLTLQHELSLHTGDILCILAALTYAIYIMIAGRYIPKHDPLTLGTIQLGVAALWGIGATFLFESPRLPDSPESWVAILGLGVLCSGIGYILQTLAQRHASPTRTSLIFSLEPLFAAAFAFSFQGETLTPQGYTGAALMLLGVLITEIKTMDVRFWRRKRGTIPAELGEQGASGI</sequence>
<evidence type="ECO:0000259" key="8">
    <source>
        <dbReference type="Pfam" id="PF00892"/>
    </source>
</evidence>
<feature type="transmembrane region" description="Helical" evidence="7">
    <location>
        <begin position="20"/>
        <end position="37"/>
    </location>
</feature>
<dbReference type="RefSeq" id="WP_258377834.1">
    <property type="nucleotide sequence ID" value="NZ_JAXBDC010000001.1"/>
</dbReference>
<evidence type="ECO:0000256" key="6">
    <source>
        <dbReference type="ARBA" id="ARBA00023136"/>
    </source>
</evidence>
<dbReference type="InterPro" id="IPR037185">
    <property type="entry name" value="EmrE-like"/>
</dbReference>
<feature type="domain" description="EamA" evidence="8">
    <location>
        <begin position="15"/>
        <end position="144"/>
    </location>
</feature>
<dbReference type="SUPFAM" id="SSF103481">
    <property type="entry name" value="Multidrug resistance efflux transporter EmrE"/>
    <property type="match status" value="2"/>
</dbReference>
<feature type="domain" description="EamA" evidence="8">
    <location>
        <begin position="153"/>
        <end position="286"/>
    </location>
</feature>
<keyword evidence="4 7" id="KW-0812">Transmembrane</keyword>
<accession>A0A2W0C2H9</accession>
<dbReference type="InterPro" id="IPR000620">
    <property type="entry name" value="EamA_dom"/>
</dbReference>
<comment type="subcellular location">
    <subcellularLocation>
        <location evidence="1">Cell membrane</location>
        <topology evidence="1">Multi-pass membrane protein</topology>
    </subcellularLocation>
</comment>
<reference evidence="9 10" key="1">
    <citation type="submission" date="2018-01" db="EMBL/GenBank/DDBJ databases">
        <title>Genome sequence of the PGP bacterium Paenibacillus illinoisensis E3.</title>
        <authorList>
            <person name="Rolli E."/>
            <person name="Marasco R."/>
            <person name="Bessem C."/>
            <person name="Michoud G."/>
            <person name="Gaiarsa S."/>
            <person name="Borin S."/>
            <person name="Daffonchio D."/>
        </authorList>
    </citation>
    <scope>NUCLEOTIDE SEQUENCE [LARGE SCALE GENOMIC DNA]</scope>
    <source>
        <strain evidence="9 10">E3</strain>
    </source>
</reference>
<evidence type="ECO:0000256" key="1">
    <source>
        <dbReference type="ARBA" id="ARBA00004651"/>
    </source>
</evidence>
<dbReference type="AlphaFoldDB" id="A0A2W0C2H9"/>
<comment type="caution">
    <text evidence="9">The sequence shown here is derived from an EMBL/GenBank/DDBJ whole genome shotgun (WGS) entry which is preliminary data.</text>
</comment>
<gene>
    <name evidence="9" type="ORF">PIL02S_06023</name>
</gene>
<evidence type="ECO:0000256" key="4">
    <source>
        <dbReference type="ARBA" id="ARBA00022692"/>
    </source>
</evidence>
<feature type="transmembrane region" description="Helical" evidence="7">
    <location>
        <begin position="100"/>
        <end position="120"/>
    </location>
</feature>
<feature type="transmembrane region" description="Helical" evidence="7">
    <location>
        <begin position="182"/>
        <end position="203"/>
    </location>
</feature>
<feature type="transmembrane region" description="Helical" evidence="7">
    <location>
        <begin position="73"/>
        <end position="94"/>
    </location>
</feature>
<keyword evidence="6 7" id="KW-0472">Membrane</keyword>
<evidence type="ECO:0000256" key="2">
    <source>
        <dbReference type="ARBA" id="ARBA00007362"/>
    </source>
</evidence>
<name>A0A2W0C2H9_9BACL</name>
<dbReference type="GO" id="GO:0005886">
    <property type="term" value="C:plasma membrane"/>
    <property type="evidence" value="ECO:0007669"/>
    <property type="project" value="UniProtKB-SubCell"/>
</dbReference>
<dbReference type="Gene3D" id="1.10.3730.20">
    <property type="match status" value="1"/>
</dbReference>
<keyword evidence="5 7" id="KW-1133">Transmembrane helix</keyword>
<dbReference type="PANTHER" id="PTHR42920">
    <property type="entry name" value="OS03G0707200 PROTEIN-RELATED"/>
    <property type="match status" value="1"/>
</dbReference>
<evidence type="ECO:0000256" key="5">
    <source>
        <dbReference type="ARBA" id="ARBA00022989"/>
    </source>
</evidence>
<feature type="transmembrane region" description="Helical" evidence="7">
    <location>
        <begin position="151"/>
        <end position="170"/>
    </location>
</feature>
<evidence type="ECO:0000313" key="9">
    <source>
        <dbReference type="EMBL" id="PYY26613.1"/>
    </source>
</evidence>
<feature type="transmembrane region" description="Helical" evidence="7">
    <location>
        <begin position="215"/>
        <end position="235"/>
    </location>
</feature>
<protein>
    <recommendedName>
        <fullName evidence="8">EamA domain-containing protein</fullName>
    </recommendedName>
</protein>
<dbReference type="InterPro" id="IPR051258">
    <property type="entry name" value="Diverse_Substrate_Transporter"/>
</dbReference>
<feature type="transmembrane region" description="Helical" evidence="7">
    <location>
        <begin position="127"/>
        <end position="145"/>
    </location>
</feature>
<dbReference type="Proteomes" id="UP000247459">
    <property type="component" value="Unassembled WGS sequence"/>
</dbReference>
<keyword evidence="3" id="KW-1003">Cell membrane</keyword>
<evidence type="ECO:0000256" key="7">
    <source>
        <dbReference type="SAM" id="Phobius"/>
    </source>
</evidence>
<dbReference type="Pfam" id="PF00892">
    <property type="entry name" value="EamA"/>
    <property type="match status" value="2"/>
</dbReference>
<organism evidence="9 10">
    <name type="scientific">Paenibacillus illinoisensis</name>
    <dbReference type="NCBI Taxonomy" id="59845"/>
    <lineage>
        <taxon>Bacteria</taxon>
        <taxon>Bacillati</taxon>
        <taxon>Bacillota</taxon>
        <taxon>Bacilli</taxon>
        <taxon>Bacillales</taxon>
        <taxon>Paenibacillaceae</taxon>
        <taxon>Paenibacillus</taxon>
    </lineage>
</organism>
<evidence type="ECO:0000256" key="3">
    <source>
        <dbReference type="ARBA" id="ARBA00022475"/>
    </source>
</evidence>